<evidence type="ECO:0000256" key="2">
    <source>
        <dbReference type="ARBA" id="ARBA00022771"/>
    </source>
</evidence>
<dbReference type="EMBL" id="QXGC01000217">
    <property type="protein sequence ID" value="KAE9244451.1"/>
    <property type="molecule type" value="Genomic_DNA"/>
</dbReference>
<proteinExistence type="predicted"/>
<sequence>MSSTTGRACPICGKTESLKHCASCKRVSYCSREHQRQHWKVHRAECTHRPKQSSDKSSPSAIDNNMVVVVEIKSGQGDGLANPMVKHLFDSLIEAKSYIQERLGYARLEDMKEFTEMPFLTEFMKFSSASLYVDPRCNAFPPLVGELIRQRLQPLLQAQIFSLYEELQASVESTAPSTCPICGKSESLRRCGSCKRVGYCSREHQRQHWKEHRSECTYQSKHQQPEQSPPNASDVVVVVEIQSGEGSGLTNKMVNRVFSSHDQATGYIRQRLGYGQTDEMKELTEMPFLKDLMGFSSGMLYVDPRQNAFPPFNEDFIQQFGFGFGLDELNDMLNCRGVAGELNAMAIYIGSKLDTGLSMSVNASGDAFFIGTTAKGEPVTSNVLWGAANFVYEGMDYYPEDYRKEEREETFSKWSRKYARGKWQPTAGNGGFDLYQTDPFRCAALWPTVDHRAP</sequence>
<dbReference type="SUPFAM" id="SSF144232">
    <property type="entry name" value="HIT/MYND zinc finger-like"/>
    <property type="match status" value="2"/>
</dbReference>
<keyword evidence="3" id="KW-0862">Zinc</keyword>
<evidence type="ECO:0000313" key="11">
    <source>
        <dbReference type="EMBL" id="KAE9318916.1"/>
    </source>
</evidence>
<feature type="domain" description="MYND-type" evidence="5">
    <location>
        <begin position="9"/>
        <end position="46"/>
    </location>
</feature>
<comment type="caution">
    <text evidence="9">The sequence shown here is derived from an EMBL/GenBank/DDBJ whole genome shotgun (WGS) entry which is preliminary data.</text>
</comment>
<evidence type="ECO:0000313" key="15">
    <source>
        <dbReference type="Proteomes" id="UP000440732"/>
    </source>
</evidence>
<name>A0A6A3YRT6_9STRA</name>
<dbReference type="GO" id="GO:0008270">
    <property type="term" value="F:zinc ion binding"/>
    <property type="evidence" value="ECO:0007669"/>
    <property type="project" value="UniProtKB-KW"/>
</dbReference>
<dbReference type="Proteomes" id="UP000437068">
    <property type="component" value="Unassembled WGS sequence"/>
</dbReference>
<evidence type="ECO:0000313" key="17">
    <source>
        <dbReference type="Proteomes" id="UP000476176"/>
    </source>
</evidence>
<gene>
    <name evidence="11" type="ORF">PF001_g6134</name>
    <name evidence="10" type="ORF">PF004_g5681</name>
    <name evidence="9" type="ORF">PF005_g6711</name>
    <name evidence="8" type="ORF">PF006_g13348</name>
    <name evidence="7" type="ORF">PF007_g6908</name>
    <name evidence="6" type="ORF">PF009_g7453</name>
</gene>
<dbReference type="Proteomes" id="UP000441208">
    <property type="component" value="Unassembled WGS sequence"/>
</dbReference>
<dbReference type="AlphaFoldDB" id="A0A6A3YRT6"/>
<keyword evidence="1" id="KW-0479">Metal-binding</keyword>
<dbReference type="PROSITE" id="PS50865">
    <property type="entry name" value="ZF_MYND_2"/>
    <property type="match status" value="2"/>
</dbReference>
<evidence type="ECO:0000256" key="4">
    <source>
        <dbReference type="PROSITE-ProRule" id="PRU00134"/>
    </source>
</evidence>
<protein>
    <recommendedName>
        <fullName evidence="5">MYND-type domain-containing protein</fullName>
    </recommendedName>
</protein>
<feature type="domain" description="MYND-type" evidence="5">
    <location>
        <begin position="179"/>
        <end position="216"/>
    </location>
</feature>
<dbReference type="PANTHER" id="PTHR12298">
    <property type="entry name" value="PCDC2 PROGRAMMED CELL DEATH PROTEIN 2 -RELATED"/>
    <property type="match status" value="1"/>
</dbReference>
<dbReference type="Gene3D" id="6.10.140.2220">
    <property type="match status" value="2"/>
</dbReference>
<evidence type="ECO:0000313" key="7">
    <source>
        <dbReference type="EMBL" id="KAE9123893.1"/>
    </source>
</evidence>
<dbReference type="Proteomes" id="UP000440732">
    <property type="component" value="Unassembled WGS sequence"/>
</dbReference>
<dbReference type="Proteomes" id="UP000476176">
    <property type="component" value="Unassembled WGS sequence"/>
</dbReference>
<evidence type="ECO:0000313" key="6">
    <source>
        <dbReference type="EMBL" id="KAE8942806.1"/>
    </source>
</evidence>
<evidence type="ECO:0000313" key="10">
    <source>
        <dbReference type="EMBL" id="KAE9244451.1"/>
    </source>
</evidence>
<keyword evidence="2 4" id="KW-0863">Zinc-finger</keyword>
<dbReference type="OrthoDB" id="105150at2759"/>
<keyword evidence="13" id="KW-1185">Reference proteome</keyword>
<dbReference type="EMBL" id="QXGE01000240">
    <property type="protein sequence ID" value="KAE9318916.1"/>
    <property type="molecule type" value="Genomic_DNA"/>
</dbReference>
<dbReference type="EMBL" id="QXGA01000791">
    <property type="protein sequence ID" value="KAE9141117.1"/>
    <property type="molecule type" value="Genomic_DNA"/>
</dbReference>
<dbReference type="Proteomes" id="UP000429523">
    <property type="component" value="Unassembled WGS sequence"/>
</dbReference>
<evidence type="ECO:0000313" key="8">
    <source>
        <dbReference type="EMBL" id="KAE9141117.1"/>
    </source>
</evidence>
<evidence type="ECO:0000259" key="5">
    <source>
        <dbReference type="PROSITE" id="PS50865"/>
    </source>
</evidence>
<dbReference type="Proteomes" id="UP000433483">
    <property type="component" value="Unassembled WGS sequence"/>
</dbReference>
<dbReference type="EMBL" id="QXGB01000255">
    <property type="protein sequence ID" value="KAE9222384.1"/>
    <property type="molecule type" value="Genomic_DNA"/>
</dbReference>
<dbReference type="Pfam" id="PF01753">
    <property type="entry name" value="zf-MYND"/>
    <property type="match status" value="2"/>
</dbReference>
<evidence type="ECO:0000313" key="9">
    <source>
        <dbReference type="EMBL" id="KAE9222384.1"/>
    </source>
</evidence>
<evidence type="ECO:0000313" key="16">
    <source>
        <dbReference type="Proteomes" id="UP000441208"/>
    </source>
</evidence>
<dbReference type="EMBL" id="QXFZ01000267">
    <property type="protein sequence ID" value="KAE9123893.1"/>
    <property type="molecule type" value="Genomic_DNA"/>
</dbReference>
<dbReference type="InterPro" id="IPR002893">
    <property type="entry name" value="Znf_MYND"/>
</dbReference>
<evidence type="ECO:0000256" key="3">
    <source>
        <dbReference type="ARBA" id="ARBA00022833"/>
    </source>
</evidence>
<dbReference type="PANTHER" id="PTHR12298:SF4">
    <property type="entry name" value="PROGRAMMED CELL DEATH PROTEIN 2"/>
    <property type="match status" value="1"/>
</dbReference>
<evidence type="ECO:0000313" key="12">
    <source>
        <dbReference type="Proteomes" id="UP000429523"/>
    </source>
</evidence>
<evidence type="ECO:0000256" key="1">
    <source>
        <dbReference type="ARBA" id="ARBA00022723"/>
    </source>
</evidence>
<evidence type="ECO:0000313" key="14">
    <source>
        <dbReference type="Proteomes" id="UP000437068"/>
    </source>
</evidence>
<reference evidence="12 13" key="1">
    <citation type="submission" date="2018-08" db="EMBL/GenBank/DDBJ databases">
        <title>Genomic investigation of the strawberry pathogen Phytophthora fragariae indicates pathogenicity is determined by transcriptional variation in three key races.</title>
        <authorList>
            <person name="Adams T.M."/>
            <person name="Armitage A.D."/>
            <person name="Sobczyk M.K."/>
            <person name="Bates H.J."/>
            <person name="Dunwell J.M."/>
            <person name="Nellist C.F."/>
            <person name="Harrison R.J."/>
        </authorList>
    </citation>
    <scope>NUCLEOTIDE SEQUENCE [LARGE SCALE GENOMIC DNA]</scope>
    <source>
        <strain evidence="11 14">A4</strain>
        <strain evidence="10 17">BC-23</strain>
        <strain evidence="9 13">NOV-27</strain>
        <strain evidence="8 15">NOV-5</strain>
        <strain evidence="7 16">NOV-71</strain>
        <strain evidence="6 12">NOV-9</strain>
    </source>
</reference>
<evidence type="ECO:0000313" key="13">
    <source>
        <dbReference type="Proteomes" id="UP000433483"/>
    </source>
</evidence>
<accession>A0A6A3YRT6</accession>
<dbReference type="EMBL" id="QXGF01000287">
    <property type="protein sequence ID" value="KAE8942806.1"/>
    <property type="molecule type" value="Genomic_DNA"/>
</dbReference>
<organism evidence="9 13">
    <name type="scientific">Phytophthora fragariae</name>
    <dbReference type="NCBI Taxonomy" id="53985"/>
    <lineage>
        <taxon>Eukaryota</taxon>
        <taxon>Sar</taxon>
        <taxon>Stramenopiles</taxon>
        <taxon>Oomycota</taxon>
        <taxon>Peronosporomycetes</taxon>
        <taxon>Peronosporales</taxon>
        <taxon>Peronosporaceae</taxon>
        <taxon>Phytophthora</taxon>
    </lineage>
</organism>
<dbReference type="PROSITE" id="PS01360">
    <property type="entry name" value="ZF_MYND_1"/>
    <property type="match status" value="2"/>
</dbReference>